<evidence type="ECO:0000256" key="3">
    <source>
        <dbReference type="ARBA" id="ARBA00023242"/>
    </source>
</evidence>
<sequence length="253" mass="27835">MPPAISDVESDDDMNVPDMIPAKGKASVIEPEPAEEEEEVEEDGSADDEDAFAVERILSHDYAKDGSVIYEIKWLGYDEDKDLTWEPLENLDAAPDILAAYHKKIGGAPEPRSKSAKKGKGKRTASQALESPAPASTKRGRKSNGVEAAATESKRTLPLGSWDDDVLVVSSIVEEESESKTGSAKQKKQLIGLLEWKKPGPKTQHKMKVLRQKVPQRLLDYYEQHLVFTRTDDDDDEAAEEEEATNGGAMNVN</sequence>
<dbReference type="SMART" id="SM00298">
    <property type="entry name" value="CHROMO"/>
    <property type="match status" value="1"/>
</dbReference>
<evidence type="ECO:0000256" key="4">
    <source>
        <dbReference type="SAM" id="MobiDB-lite"/>
    </source>
</evidence>
<reference evidence="6" key="1">
    <citation type="submission" date="2023-08" db="EMBL/GenBank/DDBJ databases">
        <title>Black Yeasts Isolated from many extreme environments.</title>
        <authorList>
            <person name="Coleine C."/>
            <person name="Stajich J.E."/>
            <person name="Selbmann L."/>
        </authorList>
    </citation>
    <scope>NUCLEOTIDE SEQUENCE</scope>
    <source>
        <strain evidence="6">CCFEE 5401</strain>
    </source>
</reference>
<feature type="domain" description="Chromo" evidence="5">
    <location>
        <begin position="52"/>
        <end position="113"/>
    </location>
</feature>
<feature type="compositionally biased region" description="Basic residues" evidence="4">
    <location>
        <begin position="114"/>
        <end position="123"/>
    </location>
</feature>
<evidence type="ECO:0000256" key="2">
    <source>
        <dbReference type="ARBA" id="ARBA00011353"/>
    </source>
</evidence>
<dbReference type="PANTHER" id="PTHR22812">
    <property type="entry name" value="CHROMOBOX PROTEIN"/>
    <property type="match status" value="1"/>
</dbReference>
<dbReference type="PROSITE" id="PS00598">
    <property type="entry name" value="CHROMO_1"/>
    <property type="match status" value="1"/>
</dbReference>
<dbReference type="GO" id="GO:0000792">
    <property type="term" value="C:heterochromatin"/>
    <property type="evidence" value="ECO:0007669"/>
    <property type="project" value="UniProtKB-ARBA"/>
</dbReference>
<dbReference type="GO" id="GO:0005634">
    <property type="term" value="C:nucleus"/>
    <property type="evidence" value="ECO:0007669"/>
    <property type="project" value="UniProtKB-SubCell"/>
</dbReference>
<dbReference type="InterPro" id="IPR051219">
    <property type="entry name" value="Heterochromatin_chromo-domain"/>
</dbReference>
<feature type="compositionally biased region" description="Acidic residues" evidence="4">
    <location>
        <begin position="32"/>
        <end position="49"/>
    </location>
</feature>
<dbReference type="EMBL" id="JAVRRL010000086">
    <property type="protein sequence ID" value="KAK5108427.1"/>
    <property type="molecule type" value="Genomic_DNA"/>
</dbReference>
<dbReference type="GO" id="GO:0006338">
    <property type="term" value="P:chromatin remodeling"/>
    <property type="evidence" value="ECO:0007669"/>
    <property type="project" value="UniProtKB-ARBA"/>
</dbReference>
<proteinExistence type="predicted"/>
<accession>A0AAN7YCW1</accession>
<evidence type="ECO:0000256" key="1">
    <source>
        <dbReference type="ARBA" id="ARBA00004123"/>
    </source>
</evidence>
<feature type="region of interest" description="Disordered" evidence="4">
    <location>
        <begin position="104"/>
        <end position="155"/>
    </location>
</feature>
<comment type="caution">
    <text evidence="6">The sequence shown here is derived from an EMBL/GenBank/DDBJ whole genome shotgun (WGS) entry which is preliminary data.</text>
</comment>
<gene>
    <name evidence="6" type="ORF">LTR62_008314</name>
</gene>
<evidence type="ECO:0000259" key="5">
    <source>
        <dbReference type="PROSITE" id="PS50013"/>
    </source>
</evidence>
<dbReference type="InterPro" id="IPR023780">
    <property type="entry name" value="Chromo_domain"/>
</dbReference>
<dbReference type="SUPFAM" id="SSF54160">
    <property type="entry name" value="Chromo domain-like"/>
    <property type="match status" value="2"/>
</dbReference>
<dbReference type="InterPro" id="IPR008251">
    <property type="entry name" value="Chromo_shadow_dom"/>
</dbReference>
<feature type="region of interest" description="Disordered" evidence="4">
    <location>
        <begin position="1"/>
        <end position="49"/>
    </location>
</feature>
<dbReference type="CDD" id="cd00024">
    <property type="entry name" value="CD_CSD"/>
    <property type="match status" value="1"/>
</dbReference>
<dbReference type="Proteomes" id="UP001310890">
    <property type="component" value="Unassembled WGS sequence"/>
</dbReference>
<comment type="subunit">
    <text evidence="2">Component of the NuA4 histone acetyltransferase complex.</text>
</comment>
<dbReference type="AlphaFoldDB" id="A0AAN7YCW1"/>
<dbReference type="Pfam" id="PF01393">
    <property type="entry name" value="Chromo_shadow"/>
    <property type="match status" value="1"/>
</dbReference>
<evidence type="ECO:0000313" key="6">
    <source>
        <dbReference type="EMBL" id="KAK5108427.1"/>
    </source>
</evidence>
<feature type="compositionally biased region" description="Acidic residues" evidence="4">
    <location>
        <begin position="232"/>
        <end position="244"/>
    </location>
</feature>
<feature type="region of interest" description="Disordered" evidence="4">
    <location>
        <begin position="230"/>
        <end position="253"/>
    </location>
</feature>
<dbReference type="InterPro" id="IPR016197">
    <property type="entry name" value="Chromo-like_dom_sf"/>
</dbReference>
<evidence type="ECO:0000313" key="7">
    <source>
        <dbReference type="Proteomes" id="UP001310890"/>
    </source>
</evidence>
<name>A0AAN7YCW1_9PEZI</name>
<keyword evidence="3" id="KW-0539">Nucleus</keyword>
<protein>
    <recommendedName>
        <fullName evidence="5">Chromo domain-containing protein</fullName>
    </recommendedName>
</protein>
<dbReference type="Pfam" id="PF00385">
    <property type="entry name" value="Chromo"/>
    <property type="match status" value="1"/>
</dbReference>
<comment type="subcellular location">
    <subcellularLocation>
        <location evidence="1">Nucleus</location>
    </subcellularLocation>
</comment>
<dbReference type="PROSITE" id="PS50013">
    <property type="entry name" value="CHROMO_2"/>
    <property type="match status" value="1"/>
</dbReference>
<organism evidence="6 7">
    <name type="scientific">Meristemomyces frigidus</name>
    <dbReference type="NCBI Taxonomy" id="1508187"/>
    <lineage>
        <taxon>Eukaryota</taxon>
        <taxon>Fungi</taxon>
        <taxon>Dikarya</taxon>
        <taxon>Ascomycota</taxon>
        <taxon>Pezizomycotina</taxon>
        <taxon>Dothideomycetes</taxon>
        <taxon>Dothideomycetidae</taxon>
        <taxon>Mycosphaerellales</taxon>
        <taxon>Teratosphaeriaceae</taxon>
        <taxon>Meristemomyces</taxon>
    </lineage>
</organism>
<dbReference type="InterPro" id="IPR023779">
    <property type="entry name" value="Chromodomain_CS"/>
</dbReference>
<dbReference type="Gene3D" id="2.40.50.40">
    <property type="match status" value="2"/>
</dbReference>
<dbReference type="InterPro" id="IPR000953">
    <property type="entry name" value="Chromo/chromo_shadow_dom"/>
</dbReference>